<dbReference type="AlphaFoldDB" id="A0A7W9KQP7"/>
<feature type="region of interest" description="Disordered" evidence="1">
    <location>
        <begin position="20"/>
        <end position="39"/>
    </location>
</feature>
<accession>A0A7W9KQP7</accession>
<comment type="caution">
    <text evidence="2">The sequence shown here is derived from an EMBL/GenBank/DDBJ whole genome shotgun (WGS) entry which is preliminary data.</text>
</comment>
<protein>
    <submittedName>
        <fullName evidence="2">Uncharacterized protein</fullName>
    </submittedName>
</protein>
<reference evidence="2 3" key="1">
    <citation type="submission" date="2020-08" db="EMBL/GenBank/DDBJ databases">
        <title>Sequencing the genomes of 1000 actinobacteria strains.</title>
        <authorList>
            <person name="Klenk H.-P."/>
        </authorList>
    </citation>
    <scope>NUCLEOTIDE SEQUENCE [LARGE SCALE GENOMIC DNA]</scope>
    <source>
        <strain evidence="2 3">DSM 43851</strain>
    </source>
</reference>
<evidence type="ECO:0000313" key="3">
    <source>
        <dbReference type="Proteomes" id="UP000585638"/>
    </source>
</evidence>
<gene>
    <name evidence="2" type="ORF">BJ998_008230</name>
</gene>
<evidence type="ECO:0000313" key="2">
    <source>
        <dbReference type="EMBL" id="MBB5896971.1"/>
    </source>
</evidence>
<dbReference type="EMBL" id="JACHIR010000002">
    <property type="protein sequence ID" value="MBB5896971.1"/>
    <property type="molecule type" value="Genomic_DNA"/>
</dbReference>
<name>A0A7W9KQP7_9PSEU</name>
<keyword evidence="3" id="KW-1185">Reference proteome</keyword>
<dbReference type="RefSeq" id="WP_184869449.1">
    <property type="nucleotide sequence ID" value="NZ_BAAAWY010000095.1"/>
</dbReference>
<dbReference type="Proteomes" id="UP000585638">
    <property type="component" value="Unassembled WGS sequence"/>
</dbReference>
<sequence>MDYTYCKVFLKGPAPAKLPSAPGVDVEKRSNQNATGPWAQQWRRERSAVEYVDPDDDFLLWPTIVELYADEEPAQRAIVRVTAELLRRSWDAGVPAVAACDFEDELPWSGGVDRLAKR</sequence>
<evidence type="ECO:0000256" key="1">
    <source>
        <dbReference type="SAM" id="MobiDB-lite"/>
    </source>
</evidence>
<proteinExistence type="predicted"/>
<organism evidence="2 3">
    <name type="scientific">Kutzneria kofuensis</name>
    <dbReference type="NCBI Taxonomy" id="103725"/>
    <lineage>
        <taxon>Bacteria</taxon>
        <taxon>Bacillati</taxon>
        <taxon>Actinomycetota</taxon>
        <taxon>Actinomycetes</taxon>
        <taxon>Pseudonocardiales</taxon>
        <taxon>Pseudonocardiaceae</taxon>
        <taxon>Kutzneria</taxon>
    </lineage>
</organism>